<dbReference type="EMBL" id="LJKE01000020">
    <property type="protein sequence ID" value="KZD71223.1"/>
    <property type="molecule type" value="Genomic_DNA"/>
</dbReference>
<reference evidence="5 6" key="1">
    <citation type="submission" date="2015-09" db="EMBL/GenBank/DDBJ databases">
        <title>Bacillus cereus food isolates.</title>
        <authorList>
            <person name="Boekhorst J."/>
        </authorList>
    </citation>
    <scope>NUCLEOTIDE SEQUENCE [LARGE SCALE GENOMIC DNA]</scope>
    <source>
        <strain evidence="5 6">B4088</strain>
    </source>
</reference>
<evidence type="ECO:0000256" key="1">
    <source>
        <dbReference type="ARBA" id="ARBA00022490"/>
    </source>
</evidence>
<dbReference type="PANTHER" id="PTHR34298:SF2">
    <property type="entry name" value="SEGREGATION AND CONDENSATION PROTEIN B"/>
    <property type="match status" value="1"/>
</dbReference>
<protein>
    <submittedName>
        <fullName evidence="5">Segregation and condensation protein B</fullName>
    </submittedName>
</protein>
<dbReference type="InterPro" id="IPR036390">
    <property type="entry name" value="WH_DNA-bd_sf"/>
</dbReference>
<dbReference type="InterPro" id="IPR036388">
    <property type="entry name" value="WH-like_DNA-bd_sf"/>
</dbReference>
<organism evidence="5 6">
    <name type="scientific">Bacillus cereus</name>
    <dbReference type="NCBI Taxonomy" id="1396"/>
    <lineage>
        <taxon>Bacteria</taxon>
        <taxon>Bacillati</taxon>
        <taxon>Bacillota</taxon>
        <taxon>Bacilli</taxon>
        <taxon>Bacillales</taxon>
        <taxon>Bacillaceae</taxon>
        <taxon>Bacillus</taxon>
        <taxon>Bacillus cereus group</taxon>
    </lineage>
</organism>
<dbReference type="GO" id="GO:0051304">
    <property type="term" value="P:chromosome separation"/>
    <property type="evidence" value="ECO:0007669"/>
    <property type="project" value="InterPro"/>
</dbReference>
<keyword evidence="1" id="KW-0963">Cytoplasm</keyword>
<keyword evidence="2" id="KW-0132">Cell division</keyword>
<dbReference type="InterPro" id="IPR005234">
    <property type="entry name" value="ScpB_csome_segregation"/>
</dbReference>
<dbReference type="PATRIC" id="fig|1396.535.peg.1022"/>
<dbReference type="Pfam" id="PF04079">
    <property type="entry name" value="SMC_ScpB"/>
    <property type="match status" value="1"/>
</dbReference>
<comment type="caution">
    <text evidence="5">The sequence shown here is derived from an EMBL/GenBank/DDBJ whole genome shotgun (WGS) entry which is preliminary data.</text>
</comment>
<dbReference type="PANTHER" id="PTHR34298">
    <property type="entry name" value="SEGREGATION AND CONDENSATION PROTEIN B"/>
    <property type="match status" value="1"/>
</dbReference>
<gene>
    <name evidence="5" type="ORF">B4088_0953</name>
</gene>
<dbReference type="AlphaFoldDB" id="A0A164QF17"/>
<evidence type="ECO:0000313" key="6">
    <source>
        <dbReference type="Proteomes" id="UP000076482"/>
    </source>
</evidence>
<dbReference type="Proteomes" id="UP000076482">
    <property type="component" value="Unassembled WGS sequence"/>
</dbReference>
<proteinExistence type="predicted"/>
<evidence type="ECO:0000256" key="2">
    <source>
        <dbReference type="ARBA" id="ARBA00022618"/>
    </source>
</evidence>
<keyword evidence="3" id="KW-0159">Chromosome partition</keyword>
<evidence type="ECO:0000256" key="3">
    <source>
        <dbReference type="ARBA" id="ARBA00022829"/>
    </source>
</evidence>
<dbReference type="GO" id="GO:0051301">
    <property type="term" value="P:cell division"/>
    <property type="evidence" value="ECO:0007669"/>
    <property type="project" value="UniProtKB-KW"/>
</dbReference>
<evidence type="ECO:0000256" key="4">
    <source>
        <dbReference type="ARBA" id="ARBA00023306"/>
    </source>
</evidence>
<name>A0A164QF17_BACCE</name>
<sequence>MIITNLVDSQNIKNRIESALFVSEKPLSIEYLSKLLKEEERVVLRLVIELQQEYSHRGIRLRQVAGGFEMVSSDDSFEVVSHISKKVAEQPSKSLLETVTIVAYHQPVTRKFIQDTREVKDPDYGIQRSLNKGLIKETEAGYITTEKFLEFFGINDLKELPPLEVDKTEVSGI</sequence>
<dbReference type="Gene3D" id="1.10.10.10">
    <property type="entry name" value="Winged helix-like DNA-binding domain superfamily/Winged helix DNA-binding domain"/>
    <property type="match status" value="2"/>
</dbReference>
<accession>A0A164QF17</accession>
<evidence type="ECO:0000313" key="5">
    <source>
        <dbReference type="EMBL" id="KZD71223.1"/>
    </source>
</evidence>
<keyword evidence="4" id="KW-0131">Cell cycle</keyword>
<dbReference type="SUPFAM" id="SSF46785">
    <property type="entry name" value="Winged helix' DNA-binding domain"/>
    <property type="match status" value="2"/>
</dbReference>